<protein>
    <submittedName>
        <fullName evidence="2">Uncharacterized protein</fullName>
    </submittedName>
</protein>
<dbReference type="InParanoid" id="A0A507AWC3"/>
<dbReference type="EMBL" id="SKBQ01000046">
    <property type="protein sequence ID" value="TPX11767.1"/>
    <property type="molecule type" value="Genomic_DNA"/>
</dbReference>
<feature type="region of interest" description="Disordered" evidence="1">
    <location>
        <begin position="667"/>
        <end position="708"/>
    </location>
</feature>
<dbReference type="STRING" id="1093900.A0A507AWC3"/>
<dbReference type="Proteomes" id="UP000319257">
    <property type="component" value="Unassembled WGS sequence"/>
</dbReference>
<gene>
    <name evidence="2" type="ORF">E0L32_007504</name>
</gene>
<evidence type="ECO:0000313" key="3">
    <source>
        <dbReference type="Proteomes" id="UP000319257"/>
    </source>
</evidence>
<feature type="region of interest" description="Disordered" evidence="1">
    <location>
        <begin position="1"/>
        <end position="22"/>
    </location>
</feature>
<reference evidence="2 3" key="1">
    <citation type="submission" date="2019-06" db="EMBL/GenBank/DDBJ databases">
        <title>Draft genome sequence of the filamentous fungus Phialemoniopsis curvata isolated from diesel fuel.</title>
        <authorList>
            <person name="Varaljay V.A."/>
            <person name="Lyon W.J."/>
            <person name="Crouch A.L."/>
            <person name="Drake C.E."/>
            <person name="Hollomon J.M."/>
            <person name="Nadeau L.J."/>
            <person name="Nunn H.S."/>
            <person name="Stevenson B.S."/>
            <person name="Bojanowski C.L."/>
            <person name="Crookes-Goodson W.J."/>
        </authorList>
    </citation>
    <scope>NUCLEOTIDE SEQUENCE [LARGE SCALE GENOMIC DNA]</scope>
    <source>
        <strain evidence="2 3">D216</strain>
    </source>
</reference>
<feature type="region of interest" description="Disordered" evidence="1">
    <location>
        <begin position="389"/>
        <end position="409"/>
    </location>
</feature>
<dbReference type="OrthoDB" id="5192057at2759"/>
<accession>A0A507AWC3</accession>
<dbReference type="RefSeq" id="XP_030993478.1">
    <property type="nucleotide sequence ID" value="XM_031142256.1"/>
</dbReference>
<feature type="compositionally biased region" description="Basic and acidic residues" evidence="1">
    <location>
        <begin position="678"/>
        <end position="690"/>
    </location>
</feature>
<organism evidence="2 3">
    <name type="scientific">Thyridium curvatum</name>
    <dbReference type="NCBI Taxonomy" id="1093900"/>
    <lineage>
        <taxon>Eukaryota</taxon>
        <taxon>Fungi</taxon>
        <taxon>Dikarya</taxon>
        <taxon>Ascomycota</taxon>
        <taxon>Pezizomycotina</taxon>
        <taxon>Sordariomycetes</taxon>
        <taxon>Sordariomycetidae</taxon>
        <taxon>Thyridiales</taxon>
        <taxon>Thyridiaceae</taxon>
        <taxon>Thyridium</taxon>
    </lineage>
</organism>
<keyword evidence="3" id="KW-1185">Reference proteome</keyword>
<evidence type="ECO:0000313" key="2">
    <source>
        <dbReference type="EMBL" id="TPX11767.1"/>
    </source>
</evidence>
<name>A0A507AWC3_9PEZI</name>
<dbReference type="GeneID" id="41974951"/>
<evidence type="ECO:0000256" key="1">
    <source>
        <dbReference type="SAM" id="MobiDB-lite"/>
    </source>
</evidence>
<feature type="compositionally biased region" description="Basic residues" evidence="1">
    <location>
        <begin position="667"/>
        <end position="677"/>
    </location>
</feature>
<feature type="compositionally biased region" description="Polar residues" evidence="1">
    <location>
        <begin position="397"/>
        <end position="408"/>
    </location>
</feature>
<sequence length="708" mass="80211">MAGRAEDSEKSQSDRDPGRDHVRHYPLDCGRLAVHEYSHQRLTGRDVIANRVMRDFMAPKRCRASVYTRPARCPACFNPVKTEDKALGNDVEILRMLLYTAHPLEPIREENVSALDAAGHPSVGDLVLDLVQRHFLETSDPAFKLWIEQTRPPPPRPCAHDAPHRSRERNYRRCLQHQLETERKVFRAEHTAHLQAAQDLADARNPGRLFDGDAFLPMLRQSFDRQCKHPQVRDRYLANMGATMSPCSSELYDVVMPFMLAPVHRTESTRSFWTRSQEWLTLPLAEHRRGRPLHRPEEWATDEGRPRHRHRRASCPDLKSFGVAHLPWHHERNASGRPQLQIIFRRLPLSELDRRAARPRSLSRRRIADMFVQTAPDFCALEPRDAADCADTDSTSITNPTEHSSATNRRWRPFLMRPRHPDTRDYLHTPAWCTLCENHHSVITDEMLKAKYALRQRWRDSAPLDRRPPCENCASPDRPHPTAACLRRCGFCGAPNPATADTPELGCDPEDLHGWGRAQALHPRPHTAPACLVAKVNRCKCAPFPTYHRAKACPVPCARCPPITTTADGDKKGKGKDTGAGAGAAVRATRHRAMTCKVRCCMCGIRGHSGHECRQMRCRCGGAHLGQYCGWQPGCRVEGCDRYLCGVHCDECEDRGKPCGDGGVKCARKANSKRQPRRKDDHDHETKDEEVTAENDGEPKSIFSMNDG</sequence>
<dbReference type="AlphaFoldDB" id="A0A507AWC3"/>
<proteinExistence type="predicted"/>
<comment type="caution">
    <text evidence="2">The sequence shown here is derived from an EMBL/GenBank/DDBJ whole genome shotgun (WGS) entry which is preliminary data.</text>
</comment>